<dbReference type="PROSITE" id="PS50041">
    <property type="entry name" value="C_TYPE_LECTIN_2"/>
    <property type="match status" value="1"/>
</dbReference>
<accession>A0A9W2ZT30</accession>
<evidence type="ECO:0000256" key="2">
    <source>
        <dbReference type="SAM" id="SignalP"/>
    </source>
</evidence>
<dbReference type="InterPro" id="IPR018378">
    <property type="entry name" value="C-type_lectin_CS"/>
</dbReference>
<keyword evidence="4" id="KW-1185">Reference proteome</keyword>
<dbReference type="PANTHER" id="PTHR22801:SF63">
    <property type="entry name" value="C-TYPE LECTIN DOMAIN-CONTAINING PROTEIN"/>
    <property type="match status" value="1"/>
</dbReference>
<dbReference type="CDD" id="cd00037">
    <property type="entry name" value="CLECT"/>
    <property type="match status" value="1"/>
</dbReference>
<dbReference type="Pfam" id="PF00059">
    <property type="entry name" value="Lectin_C"/>
    <property type="match status" value="1"/>
</dbReference>
<evidence type="ECO:0000313" key="4">
    <source>
        <dbReference type="Proteomes" id="UP001165740"/>
    </source>
</evidence>
<feature type="chain" id="PRO_5040975634" evidence="2">
    <location>
        <begin position="21"/>
        <end position="176"/>
    </location>
</feature>
<name>A0A9W2ZT30_BIOGL</name>
<sequence length="176" mass="20638">MTILNIIYLGFLVFFLACVAQRDVVKERSRRVTITVMDAKCRKFQDFKIERYELDGKMCLYWSKGAKNFTDAKKDCEAQGARLGVFKGAEKMQILIRQNVIWKRNFWIGLDDLVTEGTLVWHDGTILPRSDYYPLYFNAYNPSGSTQRCVQFWTSDGKLDDVECYSIRYYVCEKLL</sequence>
<reference evidence="5" key="1">
    <citation type="submission" date="2025-08" db="UniProtKB">
        <authorList>
            <consortium name="RefSeq"/>
        </authorList>
    </citation>
    <scope>IDENTIFICATION</scope>
</reference>
<dbReference type="PANTHER" id="PTHR22801">
    <property type="entry name" value="LITHOSTATHINE"/>
    <property type="match status" value="1"/>
</dbReference>
<dbReference type="SUPFAM" id="SSF56436">
    <property type="entry name" value="C-type lectin-like"/>
    <property type="match status" value="1"/>
</dbReference>
<keyword evidence="1" id="KW-1015">Disulfide bond</keyword>
<evidence type="ECO:0000256" key="1">
    <source>
        <dbReference type="ARBA" id="ARBA00023157"/>
    </source>
</evidence>
<dbReference type="InterPro" id="IPR016186">
    <property type="entry name" value="C-type_lectin-like/link_sf"/>
</dbReference>
<gene>
    <name evidence="5" type="primary">LOC129924837</name>
</gene>
<dbReference type="PROSITE" id="PS00615">
    <property type="entry name" value="C_TYPE_LECTIN_1"/>
    <property type="match status" value="1"/>
</dbReference>
<organism evidence="4 5">
    <name type="scientific">Biomphalaria glabrata</name>
    <name type="common">Bloodfluke planorb</name>
    <name type="synonym">Freshwater snail</name>
    <dbReference type="NCBI Taxonomy" id="6526"/>
    <lineage>
        <taxon>Eukaryota</taxon>
        <taxon>Metazoa</taxon>
        <taxon>Spiralia</taxon>
        <taxon>Lophotrochozoa</taxon>
        <taxon>Mollusca</taxon>
        <taxon>Gastropoda</taxon>
        <taxon>Heterobranchia</taxon>
        <taxon>Euthyneura</taxon>
        <taxon>Panpulmonata</taxon>
        <taxon>Hygrophila</taxon>
        <taxon>Lymnaeoidea</taxon>
        <taxon>Planorbidae</taxon>
        <taxon>Biomphalaria</taxon>
    </lineage>
</organism>
<dbReference type="AlphaFoldDB" id="A0A9W2ZT30"/>
<dbReference type="Proteomes" id="UP001165740">
    <property type="component" value="Chromosome 2"/>
</dbReference>
<dbReference type="SMART" id="SM00034">
    <property type="entry name" value="CLECT"/>
    <property type="match status" value="1"/>
</dbReference>
<dbReference type="Gene3D" id="3.10.100.10">
    <property type="entry name" value="Mannose-Binding Protein A, subunit A"/>
    <property type="match status" value="1"/>
</dbReference>
<dbReference type="RefSeq" id="XP_055878108.1">
    <property type="nucleotide sequence ID" value="XM_056022133.1"/>
</dbReference>
<keyword evidence="2" id="KW-0732">Signal</keyword>
<dbReference type="InterPro" id="IPR001304">
    <property type="entry name" value="C-type_lectin-like"/>
</dbReference>
<evidence type="ECO:0000259" key="3">
    <source>
        <dbReference type="PROSITE" id="PS50041"/>
    </source>
</evidence>
<feature type="signal peptide" evidence="2">
    <location>
        <begin position="1"/>
        <end position="20"/>
    </location>
</feature>
<feature type="domain" description="C-type lectin" evidence="3">
    <location>
        <begin position="55"/>
        <end position="173"/>
    </location>
</feature>
<dbReference type="GeneID" id="129924837"/>
<protein>
    <submittedName>
        <fullName evidence="5">Tetranectin-like protein</fullName>
    </submittedName>
</protein>
<evidence type="ECO:0000313" key="5">
    <source>
        <dbReference type="RefSeq" id="XP_055878108.1"/>
    </source>
</evidence>
<dbReference type="InterPro" id="IPR016187">
    <property type="entry name" value="CTDL_fold"/>
</dbReference>
<dbReference type="InterPro" id="IPR050801">
    <property type="entry name" value="Ca-Dep_Lectins_ImmuneDev"/>
</dbReference>
<proteinExistence type="predicted"/>
<dbReference type="OrthoDB" id="6128183at2759"/>